<dbReference type="GO" id="GO:0000981">
    <property type="term" value="F:DNA-binding transcription factor activity, RNA polymerase II-specific"/>
    <property type="evidence" value="ECO:0007669"/>
    <property type="project" value="TreeGrafter"/>
</dbReference>
<evidence type="ECO:0000256" key="12">
    <source>
        <dbReference type="SAM" id="MobiDB-lite"/>
    </source>
</evidence>
<dbReference type="SMART" id="SM00353">
    <property type="entry name" value="HLH"/>
    <property type="match status" value="1"/>
</dbReference>
<dbReference type="Pfam" id="PF00010">
    <property type="entry name" value="HLH"/>
    <property type="match status" value="1"/>
</dbReference>
<protein>
    <recommendedName>
        <fullName evidence="13">BHLH domain-containing protein</fullName>
    </recommendedName>
</protein>
<sequence length="1039" mass="113707">MEDDVVIPDDLVEDDLLNHINWPDLDLDEIKDDLDLHDIKDLGLDLGVGEMLGGPITPGPGVASAHSLPRTISPSTFINTNTCPVSQTPTETKANVPHHLSVVGTPPVRQVAHVAPAPRVEAPVVSVSPTTAPQLHHLLAHPQVTVAPQANPVAHVTSQGMAVQQVAALAPAKRAVTTVTQLVQQQPTLVQQLVLPKTETITTNSSGGCLAVPHTLVYKTAPALTTIQGLDVVTGIPVVLEHDRLPLARVVSPAVKLATQGVPQKGEKRNSHNAIEKRYRCSINDKIIELKNLVAGEEAKLHKSQILKKAIDHIHNLRGQNRRLRAELNAYRMRDGNQKITDLLVGPYTPPPSDSSSPAHSPLSDSSLPPSPHSKTEVKEEELPSPSSSPPYFVAQAPSMAEGSRMMLCVMVLTVLAFNPLASLSPAPARPTVGDVPGRTILEEQSQAGDGFSQLWSSAAVWLVNLAVVAVLLVRVFVYGEPVVRRRSQAADEFWRHCKQADQDLSKGQYTSASQQYSQALQSIGRPLPTTWPEKVLSVLWQVTRQLLQRLYLGRWLAKYAGGLFLQPCVREDVRGNVCECARVYHRLHQLHLMGHTSDTSHLLGLYLAITSINLGESGPIGGGDMAEMLVMCALRVKESLPEPCRLLARVLLGLAGRSTPPPTLAWLFTPSGRRFFASHKWSYNADRQSMFTRLTDKADPLAYLLLLYREHLLECAITTLVNPGNKAEDSHEEGGSHSRTTTPDVLRYLHTLQHTFTAPQGAALHAASRDEVCSWWSSLLGVIAHWLLGEDDLAETLFSTLENTPEYLRTSEDPLPTAVLYAVRARRQLGHGSLSVVLRLCDRSGAALSDSIHQASYKHPHSMVQSVQLIVVDWLLGVRTVAWEGEVVRDCDTLTVAPPHVLQGFQHDLALLRKLVHYLPGVVARVFLHEATLRMMAGASPARTQQLLDRSLRHRYSRPSVICGKDKNPERFSGEREHATALMLACRHLPSQLLSSPGERAGMLAEAAKTLEKIGDKRRLQDCYTLMKSLGTGVSSYG</sequence>
<accession>A0A0P4WDE0</accession>
<evidence type="ECO:0000259" key="13">
    <source>
        <dbReference type="PROSITE" id="PS50888"/>
    </source>
</evidence>
<keyword evidence="4" id="KW-0256">Endoplasmic reticulum</keyword>
<dbReference type="AlphaFoldDB" id="A0A0P4WDE0"/>
<dbReference type="GO" id="GO:0000978">
    <property type="term" value="F:RNA polymerase II cis-regulatory region sequence-specific DNA binding"/>
    <property type="evidence" value="ECO:0007669"/>
    <property type="project" value="TreeGrafter"/>
</dbReference>
<keyword evidence="10" id="KW-0539">Nucleus</keyword>
<proteinExistence type="predicted"/>
<evidence type="ECO:0000256" key="3">
    <source>
        <dbReference type="ARBA" id="ARBA00022692"/>
    </source>
</evidence>
<dbReference type="InterPro" id="IPR011598">
    <property type="entry name" value="bHLH_dom"/>
</dbReference>
<keyword evidence="5" id="KW-1133">Transmembrane helix</keyword>
<reference evidence="14" key="1">
    <citation type="submission" date="2015-09" db="EMBL/GenBank/DDBJ databases">
        <title>Scylla olivacea transcriptome.</title>
        <authorList>
            <person name="Ikhwanuddin M."/>
        </authorList>
    </citation>
    <scope>NUCLEOTIDE SEQUENCE</scope>
</reference>
<keyword evidence="8" id="KW-0472">Membrane</keyword>
<evidence type="ECO:0000313" key="14">
    <source>
        <dbReference type="EMBL" id="JAI64506.1"/>
    </source>
</evidence>
<keyword evidence="6" id="KW-0805">Transcription regulation</keyword>
<feature type="domain" description="BHLH" evidence="13">
    <location>
        <begin position="267"/>
        <end position="317"/>
    </location>
</feature>
<evidence type="ECO:0000256" key="8">
    <source>
        <dbReference type="ARBA" id="ARBA00023136"/>
    </source>
</evidence>
<dbReference type="CDD" id="cd11394">
    <property type="entry name" value="bHLHzip_SREBP"/>
    <property type="match status" value="1"/>
</dbReference>
<dbReference type="GO" id="GO:0005634">
    <property type="term" value="C:nucleus"/>
    <property type="evidence" value="ECO:0007669"/>
    <property type="project" value="UniProtKB-SubCell"/>
</dbReference>
<evidence type="ECO:0000256" key="6">
    <source>
        <dbReference type="ARBA" id="ARBA00023015"/>
    </source>
</evidence>
<evidence type="ECO:0000256" key="11">
    <source>
        <dbReference type="SAM" id="Coils"/>
    </source>
</evidence>
<dbReference type="SUPFAM" id="SSF47459">
    <property type="entry name" value="HLH, helix-loop-helix DNA-binding domain"/>
    <property type="match status" value="1"/>
</dbReference>
<evidence type="ECO:0000256" key="2">
    <source>
        <dbReference type="ARBA" id="ARBA00004477"/>
    </source>
</evidence>
<comment type="subcellular location">
    <subcellularLocation>
        <location evidence="2">Endoplasmic reticulum membrane</location>
        <topology evidence="2">Multi-pass membrane protein</topology>
    </subcellularLocation>
    <subcellularLocation>
        <location evidence="1">Nucleus</location>
    </subcellularLocation>
</comment>
<organism evidence="14">
    <name type="scientific">Scylla olivacea</name>
    <name type="common">Orange mud crab</name>
    <name type="synonym">Cancer olivacea</name>
    <dbReference type="NCBI Taxonomy" id="85551"/>
    <lineage>
        <taxon>Eukaryota</taxon>
        <taxon>Metazoa</taxon>
        <taxon>Ecdysozoa</taxon>
        <taxon>Arthropoda</taxon>
        <taxon>Crustacea</taxon>
        <taxon>Multicrustacea</taxon>
        <taxon>Malacostraca</taxon>
        <taxon>Eumalacostraca</taxon>
        <taxon>Eucarida</taxon>
        <taxon>Decapoda</taxon>
        <taxon>Pleocyemata</taxon>
        <taxon>Brachyura</taxon>
        <taxon>Eubrachyura</taxon>
        <taxon>Portunoidea</taxon>
        <taxon>Portunidae</taxon>
        <taxon>Portuninae</taxon>
        <taxon>Scylla</taxon>
    </lineage>
</organism>
<keyword evidence="7" id="KW-0238">DNA-binding</keyword>
<dbReference type="GO" id="GO:0005789">
    <property type="term" value="C:endoplasmic reticulum membrane"/>
    <property type="evidence" value="ECO:0007669"/>
    <property type="project" value="UniProtKB-SubCell"/>
</dbReference>
<dbReference type="GO" id="GO:0046983">
    <property type="term" value="F:protein dimerization activity"/>
    <property type="evidence" value="ECO:0007669"/>
    <property type="project" value="InterPro"/>
</dbReference>
<keyword evidence="11" id="KW-0175">Coiled coil</keyword>
<feature type="coiled-coil region" evidence="11">
    <location>
        <begin position="307"/>
        <end position="334"/>
    </location>
</feature>
<evidence type="ECO:0000256" key="4">
    <source>
        <dbReference type="ARBA" id="ARBA00022824"/>
    </source>
</evidence>
<evidence type="ECO:0000256" key="1">
    <source>
        <dbReference type="ARBA" id="ARBA00004123"/>
    </source>
</evidence>
<name>A0A0P4WDE0_SCYOL</name>
<dbReference type="PANTHER" id="PTHR46062">
    <property type="entry name" value="STEROL REGULATORY ELEMENT-BINDING PROTEIN"/>
    <property type="match status" value="1"/>
</dbReference>
<dbReference type="EMBL" id="GDRN01066602">
    <property type="protein sequence ID" value="JAI64506.1"/>
    <property type="molecule type" value="Transcribed_RNA"/>
</dbReference>
<dbReference type="PANTHER" id="PTHR46062:SF1">
    <property type="entry name" value="LP12374P"/>
    <property type="match status" value="1"/>
</dbReference>
<evidence type="ECO:0000256" key="9">
    <source>
        <dbReference type="ARBA" id="ARBA00023163"/>
    </source>
</evidence>
<feature type="region of interest" description="Disordered" evidence="12">
    <location>
        <begin position="342"/>
        <end position="392"/>
    </location>
</feature>
<evidence type="ECO:0000256" key="7">
    <source>
        <dbReference type="ARBA" id="ARBA00023125"/>
    </source>
</evidence>
<keyword evidence="9" id="KW-0804">Transcription</keyword>
<feature type="compositionally biased region" description="Low complexity" evidence="12">
    <location>
        <begin position="354"/>
        <end position="368"/>
    </location>
</feature>
<keyword evidence="3" id="KW-0812">Transmembrane</keyword>
<dbReference type="PROSITE" id="PS50888">
    <property type="entry name" value="BHLH"/>
    <property type="match status" value="1"/>
</dbReference>
<dbReference type="InterPro" id="IPR036638">
    <property type="entry name" value="HLH_DNA-bd_sf"/>
</dbReference>
<evidence type="ECO:0000256" key="5">
    <source>
        <dbReference type="ARBA" id="ARBA00022989"/>
    </source>
</evidence>
<dbReference type="Gene3D" id="4.10.280.10">
    <property type="entry name" value="Helix-loop-helix DNA-binding domain"/>
    <property type="match status" value="1"/>
</dbReference>
<evidence type="ECO:0000256" key="10">
    <source>
        <dbReference type="ARBA" id="ARBA00023242"/>
    </source>
</evidence>